<feature type="chain" id="PRO_5026930100" description="Right handed beta helix region" evidence="1">
    <location>
        <begin position="19"/>
        <end position="605"/>
    </location>
</feature>
<dbReference type="OrthoDB" id="9795222at2"/>
<dbReference type="SMART" id="SM00710">
    <property type="entry name" value="PbH1"/>
    <property type="match status" value="7"/>
</dbReference>
<keyword evidence="1" id="KW-0732">Signal</keyword>
<evidence type="ECO:0000256" key="1">
    <source>
        <dbReference type="SAM" id="SignalP"/>
    </source>
</evidence>
<dbReference type="Gene3D" id="2.160.20.10">
    <property type="entry name" value="Single-stranded right-handed beta-helix, Pectin lyase-like"/>
    <property type="match status" value="1"/>
</dbReference>
<dbReference type="RefSeq" id="WP_155445998.1">
    <property type="nucleotide sequence ID" value="NZ_JAOQNR010000010.1"/>
</dbReference>
<dbReference type="Proteomes" id="UP000439113">
    <property type="component" value="Unassembled WGS sequence"/>
</dbReference>
<accession>A0A6N8DLT1</accession>
<protein>
    <recommendedName>
        <fullName evidence="4">Right handed beta helix region</fullName>
    </recommendedName>
</protein>
<dbReference type="InterPro" id="IPR011050">
    <property type="entry name" value="Pectin_lyase_fold/virulence"/>
</dbReference>
<evidence type="ECO:0000313" key="2">
    <source>
        <dbReference type="EMBL" id="MTV31308.1"/>
    </source>
</evidence>
<comment type="caution">
    <text evidence="2">The sequence shown here is derived from an EMBL/GenBank/DDBJ whole genome shotgun (WGS) entry which is preliminary data.</text>
</comment>
<name>A0A6N8DLT1_RHOAC</name>
<dbReference type="SUPFAM" id="SSF51126">
    <property type="entry name" value="Pectin lyase-like"/>
    <property type="match status" value="1"/>
</dbReference>
<dbReference type="EMBL" id="WNKS01000007">
    <property type="protein sequence ID" value="MTV31308.1"/>
    <property type="molecule type" value="Genomic_DNA"/>
</dbReference>
<feature type="signal peptide" evidence="1">
    <location>
        <begin position="1"/>
        <end position="18"/>
    </location>
</feature>
<evidence type="ECO:0008006" key="4">
    <source>
        <dbReference type="Google" id="ProtNLM"/>
    </source>
</evidence>
<sequence length="605" mass="61585">MKFIAFLLALLLASPALARNPGATPVLGVQDGGTSSATGDLSAMTATVNVLSGYGALPAPKCDGTTTDSMALRNILTAAAGHARVLIPTGVVCRAESLVLRSNSRLTIDGTLKAPDGPIASVLIVASGADNVTVDGSGVIDGNRDVATKAPGAGVGGITSGPTASNLVIRDITIQNIHHWPVNIVGATNCFVANVTMKNAANSAEFAAGSNNCWADRLKIDNIDNDGSFVFYKGVWNSGITNSVISNGYVSGIGVYNDNDSQALSHDIVIANNILYGNGRVGIEASIGTHSDETKNHYNIKIQNNILRDNGKQNLSLGDIALSAIEKSDISGNSSYGYGGASTSPAIKITSGARALTIENNKIFNSGSGGTSGVCFQLAPSTGTGWVIRNNSCVDNQTARTIAYGFLGNIPANSQVQNNQIVNTIGGFGPLGLGSAMAHGWAQPLSGSDQVAGYNFYGHDNGTVTALQYSDATGTLAIGGASGKPSSIILNANTGGKIVFAGAHHDGGTAFVDSASVTPGAVRTPAAGKDRLILKNTSVVASQTIKLPPITGTSGQMFWMSSIGGITALTVQDNDGNAITGSPTTLAAGVGRAMITDGTSWFPAQ</sequence>
<reference evidence="2 3" key="1">
    <citation type="submission" date="2019-11" db="EMBL/GenBank/DDBJ databases">
        <title>Whole-genome sequence of a Rhodoblastus acidophilus DSM 142.</title>
        <authorList>
            <person name="Kyndt J.A."/>
            <person name="Meyer T.E."/>
        </authorList>
    </citation>
    <scope>NUCLEOTIDE SEQUENCE [LARGE SCALE GENOMIC DNA]</scope>
    <source>
        <strain evidence="2 3">DSM 142</strain>
    </source>
</reference>
<proteinExistence type="predicted"/>
<gene>
    <name evidence="2" type="ORF">GJ654_09915</name>
</gene>
<organism evidence="2 3">
    <name type="scientific">Rhodoblastus acidophilus</name>
    <name type="common">Rhodopseudomonas acidophila</name>
    <dbReference type="NCBI Taxonomy" id="1074"/>
    <lineage>
        <taxon>Bacteria</taxon>
        <taxon>Pseudomonadati</taxon>
        <taxon>Pseudomonadota</taxon>
        <taxon>Alphaproteobacteria</taxon>
        <taxon>Hyphomicrobiales</taxon>
        <taxon>Rhodoblastaceae</taxon>
        <taxon>Rhodoblastus</taxon>
    </lineage>
</organism>
<dbReference type="InterPro" id="IPR012334">
    <property type="entry name" value="Pectin_lyas_fold"/>
</dbReference>
<evidence type="ECO:0000313" key="3">
    <source>
        <dbReference type="Proteomes" id="UP000439113"/>
    </source>
</evidence>
<dbReference type="InterPro" id="IPR006626">
    <property type="entry name" value="PbH1"/>
</dbReference>
<dbReference type="AlphaFoldDB" id="A0A6N8DLT1"/>